<name>A0A6V7KXJ3_9HYME</name>
<gene>
    <name evidence="1" type="ORF">BBRV_LOCUS91246</name>
</gene>
<evidence type="ECO:0000313" key="1">
    <source>
        <dbReference type="EMBL" id="CAD1568713.1"/>
    </source>
</evidence>
<sequence length="66" mass="7476">MVQHTGGSNAVWWWKPTKSPTRICSVVLGRYPCGHFLLSELVVMSCIGNTWLKKEKEKGQQKDAKT</sequence>
<accession>A0A6V7KXJ3</accession>
<dbReference type="EMBL" id="CADCXW020000327">
    <property type="protein sequence ID" value="CAD1568713.1"/>
    <property type="molecule type" value="Genomic_DNA"/>
</dbReference>
<protein>
    <submittedName>
        <fullName evidence="1">Uncharacterized protein</fullName>
    </submittedName>
</protein>
<organism evidence="1">
    <name type="scientific">Bracon brevicornis</name>
    <dbReference type="NCBI Taxonomy" id="1563983"/>
    <lineage>
        <taxon>Eukaryota</taxon>
        <taxon>Metazoa</taxon>
        <taxon>Ecdysozoa</taxon>
        <taxon>Arthropoda</taxon>
        <taxon>Hexapoda</taxon>
        <taxon>Insecta</taxon>
        <taxon>Pterygota</taxon>
        <taxon>Neoptera</taxon>
        <taxon>Endopterygota</taxon>
        <taxon>Hymenoptera</taxon>
        <taxon>Apocrita</taxon>
        <taxon>Ichneumonoidea</taxon>
        <taxon>Braconidae</taxon>
        <taxon>Braconinae</taxon>
        <taxon>Bracon</taxon>
    </lineage>
</organism>
<dbReference type="AlphaFoldDB" id="A0A6V7KXJ3"/>
<proteinExistence type="predicted"/>
<reference evidence="1" key="1">
    <citation type="submission" date="2020-07" db="EMBL/GenBank/DDBJ databases">
        <authorList>
            <person name="Ferguson B K."/>
        </authorList>
    </citation>
    <scope>NUCLEOTIDE SEQUENCE</scope>
    <source>
        <strain evidence="1">L06</strain>
    </source>
</reference>